<dbReference type="GO" id="GO:0007157">
    <property type="term" value="P:heterophilic cell-cell adhesion via plasma membrane cell adhesion molecules"/>
    <property type="evidence" value="ECO:0007669"/>
    <property type="project" value="TreeGrafter"/>
</dbReference>
<dbReference type="Gene3D" id="2.10.25.10">
    <property type="entry name" value="Laminin"/>
    <property type="match status" value="13"/>
</dbReference>
<dbReference type="PROSITE" id="PS50026">
    <property type="entry name" value="EGF_3"/>
    <property type="match status" value="12"/>
</dbReference>
<accession>A0A8J4T4H8</accession>
<dbReference type="InterPro" id="IPR001791">
    <property type="entry name" value="Laminin_G"/>
</dbReference>
<dbReference type="CDD" id="cd00110">
    <property type="entry name" value="LamG"/>
    <property type="match status" value="6"/>
</dbReference>
<evidence type="ECO:0000256" key="7">
    <source>
        <dbReference type="SAM" id="MobiDB-lite"/>
    </source>
</evidence>
<keyword evidence="6" id="KW-0853">WD repeat</keyword>
<evidence type="ECO:0000256" key="1">
    <source>
        <dbReference type="ARBA" id="ARBA00022536"/>
    </source>
</evidence>
<dbReference type="PROSITE" id="PS50294">
    <property type="entry name" value="WD_REPEATS_REGION"/>
    <property type="match status" value="2"/>
</dbReference>
<dbReference type="PANTHER" id="PTHR24049">
    <property type="entry name" value="CRUMBS FAMILY MEMBER"/>
    <property type="match status" value="1"/>
</dbReference>
<dbReference type="Pfam" id="PF02210">
    <property type="entry name" value="Laminin_G_2"/>
    <property type="match status" value="5"/>
</dbReference>
<keyword evidence="2 8" id="KW-0732">Signal</keyword>
<dbReference type="OrthoDB" id="406708at2759"/>
<dbReference type="SUPFAM" id="SSF49899">
    <property type="entry name" value="Concanavalin A-like lectins/glucanases"/>
    <property type="match status" value="6"/>
</dbReference>
<protein>
    <submittedName>
        <fullName evidence="11">Uncharacterized protein</fullName>
    </submittedName>
</protein>
<dbReference type="InterPro" id="IPR001680">
    <property type="entry name" value="WD40_rpt"/>
</dbReference>
<evidence type="ECO:0000259" key="10">
    <source>
        <dbReference type="PROSITE" id="PS50026"/>
    </source>
</evidence>
<evidence type="ECO:0000256" key="8">
    <source>
        <dbReference type="SAM" id="SignalP"/>
    </source>
</evidence>
<feature type="domain" description="EGF-like" evidence="10">
    <location>
        <begin position="1389"/>
        <end position="1426"/>
    </location>
</feature>
<keyword evidence="4 5" id="KW-1015">Disulfide bond</keyword>
<feature type="domain" description="EGF-like" evidence="10">
    <location>
        <begin position="1274"/>
        <end position="1312"/>
    </location>
</feature>
<reference evidence="11" key="1">
    <citation type="submission" date="2019-05" db="EMBL/GenBank/DDBJ databases">
        <title>Annotation for the trematode Paragonimus heterotremus.</title>
        <authorList>
            <person name="Choi Y.-J."/>
        </authorList>
    </citation>
    <scope>NUCLEOTIDE SEQUENCE</scope>
    <source>
        <strain evidence="11">LC</strain>
    </source>
</reference>
<dbReference type="PANTHER" id="PTHR24049:SF22">
    <property type="entry name" value="DROSOPHILA CRUMBS HOMOLOG"/>
    <property type="match status" value="1"/>
</dbReference>
<feature type="domain" description="EGF-like" evidence="10">
    <location>
        <begin position="1237"/>
        <end position="1271"/>
    </location>
</feature>
<feature type="disulfide bond" evidence="5">
    <location>
        <begin position="1165"/>
        <end position="1175"/>
    </location>
</feature>
<feature type="disulfide bond" evidence="5">
    <location>
        <begin position="1603"/>
        <end position="1612"/>
    </location>
</feature>
<dbReference type="SUPFAM" id="SSF57196">
    <property type="entry name" value="EGF/Laminin"/>
    <property type="match status" value="5"/>
</dbReference>
<dbReference type="InterPro" id="IPR000742">
    <property type="entry name" value="EGF"/>
</dbReference>
<comment type="caution">
    <text evidence="11">The sequence shown here is derived from an EMBL/GenBank/DDBJ whole genome shotgun (WGS) entry which is preliminary data.</text>
</comment>
<proteinExistence type="predicted"/>
<evidence type="ECO:0000256" key="5">
    <source>
        <dbReference type="PROSITE-ProRule" id="PRU00076"/>
    </source>
</evidence>
<sequence>MRNSRAAAFALRIWWSLSLIWLLCFSVSCATNQTWNFDLKDLKISYFRLQNVGDLPPNLLESAKTDHVPSTLVHQPDHLQFDVTYPHFPSSGLVVSPNVKSSEQQLVGVDPSGCPWILSACPTNQFMVGFEIRPIDTSDNTPEMHVLSILTSTTVDHPHQFVLQFVLASANHLLVRWYSINQTDLEHPAVVSTLVRLTAGEWNSVQATVKTLTDELLVDIQRKSPDLMRRETDAVGTAVSQPTTGGHRKRRSVEQLLREIPMNMLKKVEAMNFTKDAYVRYDFRNRLKKNAAMETLTIDFELPTGAENGLIWFSENEAMKSYVYLKDSRLHYTYVVIDRTGKARLTLTEEIFLNTPLAPNTPHVLSLIRNRDNLTLTLNERSHASKAIDGRVPLVPSDGQAYLGGSAHPSFDTGGKVSESFRGRITKAEAFREGDKKVDLLQVATDPHWQDSVHASGQVKYEYKEPKVSLVISPTASRPFRQAWNKGSAPQALALTRDPIPITFMGTQSSVVRFDTWDFTVYRSFEIEFMTYEPNGILFFVGPDRDHTDFVCVELFDGNVYFVYAVGDHYRHIQLNPLNIKVNTGMSNRVYVSRNEQHRFLVKFNDRIVDVDQGTVAHQTEFATYTYIGSVDQSSRLPWYVWSRENFAGCIPSIRINDDKFLDPSSRMSQHTDVSRGIQFGVCRVPDRRCTREICGGGRCAERSYPFFEPLNFACECGGSDKTFREGVTDIRRSEGCFRDAPILEMDGEMVLLIDFERQMNTLTTHTDDISLQFKTTQSSTPLFYAVSPADKSYFRVDLVGGRIRIQTNINHPDDRLRAEEFFLASSHLNDNQWHTLQIKRRAEHLAMSVDGSHDDTGKIPLQSQLKTFKLVAQQIYLGSAGPPDYARPPPPTSETKFLPPPPRFVGEFRNFYWNEYDFIGTGTLPSKYTTDMLSPRAILPVFPQWPRQPTYSITCTPKLYYGRLDKVIDIQEGGDMWLIEFKTEYEGVLFSAHEPGGMNTVQISLVLLRGRLHVVYSIYGRSGVHQLTSGPSANALDDGKWHRVVIGLDRRKKQLIAFLDSYPPETIGNGLPVSRIRQLIFYFGGLPDAEWQSVLTFLRQYSPGSLQSSEAESGKQPALTGCLGGFSLRTDNFATDLLGQYESQLISEPANQIIRGFCRDQRRCTPSYCRNGRCEQISDREVRCVCNPGFEGIRCDSQVLECPPNYCNQRGQCTMINGQPRCDCRGTGYHGERCELNPCSAGGYCYNGGVCTMRGSLPYCDCRGTGFHGEKCRDPICPPNYCFNRGRCVVGPDEKPTCECQGTGFGGPRCDKPVCTADACDNRGRCTVNVYGIPECDCTGTGFTGPRCQTPICTSDYCRNRGRCVIGPNNEPQCDCRGTGYTGERCERSICTEGYCANGGRCTVGLGGQPICDCSGTGYGGSQCTDPVCRPGFCQNGGRCYLDPAGQPTCSCEGTGFSGNRCQNPICSPGYCLNGGRCSIGPNNQPTCSCDHTDYRGSRCETPICVPGFCLHGGLCRLNEARQPVCDCMLTNYQGERCDVPICPKSYCGERGLCVVRQRQPTCDCHPGYRGPRCELEVCPENYCINGGFCAPGPDKNPVCTCPVNYEGERCQLPKVCPSDYCFHGGRCTMNRGVPQCDCIGTDYTGVRCEIAQTCPAGFCQNGGRCSVQKGNYVCDCTGTGFRGVICTEPLACPPNYCLFGGICTVLPGKQYLCDCSRTGRTGKHCEGSSTGIFVSYDLDGYLVYPLIPPVHTVEDNVTLGFKTYMQSGSLITFLTPDGRHWAVKMRDGRVMVDVDGQNVYAFQMRSNDGHYHVLNIERKGDTMIVTQDVEVIRVHLPALVNPVDKSLIYTSLHIAADEKKSDIFRGVIGESRGYLPNKRGNGAYVIYTIKPPKRTNTDEMRVAFQTWSKDGPIARVVLADSGFYDVGLVDGKLLVSFNGQQYIPICSPTQTFNDGRMHVVTVKRNNRKFNITVDGYQTQHEPTGFVGVDGSLVTREIVLGADRQFKNTFDGVIGGFYWNGQYLINERGSLTSDATVMIAPGRQPASNMEEVVVVLMPHLLHPDDTPRPGPPKPLPDGLPEGSIGGGVVMPGLGTGNVNLGAPIYASDRGYGGGAAGMNAGTGLMLKQAGGLLGMGGLVDALMAGLLLALLLLLSALIWACWRCKPGCCPFCYGKSRGGGSAWNRLVNACCAAPSGTGKETSHLLENGNKDIPDATLVPPYIIGSEAEIQPPIAITDKNIYSIDGLKVDCVLITKNSKQFVTGSGMGPPKVWDAQSGEVFKIMEGQELGCTDLHLACDDTVLVTQVVDDLGGGMDTLTDQNAMRVKRMQLWDFVSGRQLEMPMEVMCTSLCLTRKSEHVIVARSSHSGPSILVWNLPANQRDHEIFYDPVNPVLRDNVTYLNISHDDRLVVAGCKNEEQACYMVFDLAAHYPVPAQPRMVVFDAEVNATEILGPDTAVTGTRKGELLVWNLHTGEVVRQIQISATLEGGNMTALAPHSGTVHCIQLSEDGRYLVTGAQDQLVRVWLMPEERLLHTLEGHADDVLSVAISKDSEIVVSGSWDGSIRVWRLRDGNQICWFSSNIEILQVKISNDKRSLVALGERNEHRKLITLRVLRNRVRTTTSLRPAGSRVNSSMSPPTPGMSPGSPVLMA</sequence>
<dbReference type="GO" id="GO:0045197">
    <property type="term" value="P:establishment or maintenance of epithelial cell apical/basal polarity"/>
    <property type="evidence" value="ECO:0007669"/>
    <property type="project" value="TreeGrafter"/>
</dbReference>
<dbReference type="GO" id="GO:0005886">
    <property type="term" value="C:plasma membrane"/>
    <property type="evidence" value="ECO:0007669"/>
    <property type="project" value="TreeGrafter"/>
</dbReference>
<feature type="domain" description="EGF-like" evidence="10">
    <location>
        <begin position="1614"/>
        <end position="1651"/>
    </location>
</feature>
<dbReference type="InterPro" id="IPR051022">
    <property type="entry name" value="Notch_Cell-Fate_Det"/>
</dbReference>
<dbReference type="SMART" id="SM00320">
    <property type="entry name" value="WD40"/>
    <property type="match status" value="3"/>
</dbReference>
<evidence type="ECO:0000259" key="9">
    <source>
        <dbReference type="PROSITE" id="PS50025"/>
    </source>
</evidence>
<feature type="domain" description="EGF-like" evidence="10">
    <location>
        <begin position="1464"/>
        <end position="1502"/>
    </location>
</feature>
<feature type="domain" description="EGF-like" evidence="10">
    <location>
        <begin position="1690"/>
        <end position="1728"/>
    </location>
</feature>
<dbReference type="Proteomes" id="UP000748531">
    <property type="component" value="Unassembled WGS sequence"/>
</dbReference>
<dbReference type="EMBL" id="LUCH01000258">
    <property type="protein sequence ID" value="KAF5405641.1"/>
    <property type="molecule type" value="Genomic_DNA"/>
</dbReference>
<feature type="domain" description="EGF-like" evidence="10">
    <location>
        <begin position="1199"/>
        <end position="1236"/>
    </location>
</feature>
<dbReference type="PROSITE" id="PS51257">
    <property type="entry name" value="PROKAR_LIPOPROTEIN"/>
    <property type="match status" value="1"/>
</dbReference>
<dbReference type="GO" id="GO:0032991">
    <property type="term" value="C:protein-containing complex"/>
    <property type="evidence" value="ECO:0007669"/>
    <property type="project" value="TreeGrafter"/>
</dbReference>
<dbReference type="InterPro" id="IPR013320">
    <property type="entry name" value="ConA-like_dom_sf"/>
</dbReference>
<evidence type="ECO:0000313" key="12">
    <source>
        <dbReference type="Proteomes" id="UP000748531"/>
    </source>
</evidence>
<dbReference type="SUPFAM" id="SSF50978">
    <property type="entry name" value="WD40 repeat-like"/>
    <property type="match status" value="1"/>
</dbReference>
<evidence type="ECO:0000313" key="11">
    <source>
        <dbReference type="EMBL" id="KAF5405641.1"/>
    </source>
</evidence>
<keyword evidence="3" id="KW-0677">Repeat</keyword>
<dbReference type="Pfam" id="PF00400">
    <property type="entry name" value="WD40"/>
    <property type="match status" value="2"/>
</dbReference>
<dbReference type="InterPro" id="IPR036322">
    <property type="entry name" value="WD40_repeat_dom_sf"/>
</dbReference>
<keyword evidence="1 5" id="KW-0245">EGF-like domain</keyword>
<feature type="domain" description="Laminin G" evidence="9">
    <location>
        <begin position="949"/>
        <end position="1159"/>
    </location>
</feature>
<feature type="region of interest" description="Disordered" evidence="7">
    <location>
        <begin position="2625"/>
        <end position="2652"/>
    </location>
</feature>
<feature type="compositionally biased region" description="Low complexity" evidence="7">
    <location>
        <begin position="2643"/>
        <end position="2652"/>
    </location>
</feature>
<dbReference type="PROSITE" id="PS00022">
    <property type="entry name" value="EGF_1"/>
    <property type="match status" value="2"/>
</dbReference>
<feature type="domain" description="EGF-like" evidence="10">
    <location>
        <begin position="1652"/>
        <end position="1689"/>
    </location>
</feature>
<feature type="disulfide bond" evidence="5">
    <location>
        <begin position="1187"/>
        <end position="1196"/>
    </location>
</feature>
<feature type="domain" description="EGF-like" evidence="10">
    <location>
        <begin position="1161"/>
        <end position="1197"/>
    </location>
</feature>
<name>A0A8J4T4H8_9TREM</name>
<dbReference type="InterPro" id="IPR015943">
    <property type="entry name" value="WD40/YVTN_repeat-like_dom_sf"/>
</dbReference>
<keyword evidence="12" id="KW-1185">Reference proteome</keyword>
<feature type="repeat" description="WD" evidence="6">
    <location>
        <begin position="2537"/>
        <end position="2574"/>
    </location>
</feature>
<dbReference type="PROSITE" id="PS01186">
    <property type="entry name" value="EGF_2"/>
    <property type="match status" value="1"/>
</dbReference>
<feature type="domain" description="Laminin G" evidence="9">
    <location>
        <begin position="743"/>
        <end position="956"/>
    </location>
</feature>
<feature type="signal peptide" evidence="8">
    <location>
        <begin position="1"/>
        <end position="30"/>
    </location>
</feature>
<feature type="domain" description="EGF-like" evidence="10">
    <location>
        <begin position="1350"/>
        <end position="1388"/>
    </location>
</feature>
<feature type="domain" description="Laminin G" evidence="9">
    <location>
        <begin position="1876"/>
        <end position="2047"/>
    </location>
</feature>
<dbReference type="Gene3D" id="2.60.120.200">
    <property type="match status" value="6"/>
</dbReference>
<dbReference type="PROSITE" id="PS50025">
    <property type="entry name" value="LAM_G_DOMAIN"/>
    <property type="match status" value="4"/>
</dbReference>
<dbReference type="Gene3D" id="2.130.10.10">
    <property type="entry name" value="YVTN repeat-like/Quinoprotein amine dehydrogenase"/>
    <property type="match status" value="2"/>
</dbReference>
<dbReference type="SMART" id="SM00181">
    <property type="entry name" value="EGF"/>
    <property type="match status" value="15"/>
</dbReference>
<gene>
    <name evidence="11" type="ORF">PHET_00954</name>
</gene>
<evidence type="ECO:0000256" key="2">
    <source>
        <dbReference type="ARBA" id="ARBA00022729"/>
    </source>
</evidence>
<dbReference type="PROSITE" id="PS50082">
    <property type="entry name" value="WD_REPEATS_2"/>
    <property type="match status" value="2"/>
</dbReference>
<feature type="region of interest" description="Disordered" evidence="7">
    <location>
        <begin position="231"/>
        <end position="251"/>
    </location>
</feature>
<feature type="domain" description="EGF-like" evidence="10">
    <location>
        <begin position="1540"/>
        <end position="1573"/>
    </location>
</feature>
<dbReference type="SMART" id="SM00282">
    <property type="entry name" value="LamG"/>
    <property type="match status" value="6"/>
</dbReference>
<feature type="domain" description="EGF-like" evidence="10">
    <location>
        <begin position="1576"/>
        <end position="1613"/>
    </location>
</feature>
<comment type="caution">
    <text evidence="5">Lacks conserved residue(s) required for the propagation of feature annotation.</text>
</comment>
<feature type="repeat" description="WD" evidence="6">
    <location>
        <begin position="2495"/>
        <end position="2536"/>
    </location>
</feature>
<feature type="chain" id="PRO_5035237973" evidence="8">
    <location>
        <begin position="31"/>
        <end position="2652"/>
    </location>
</feature>
<organism evidence="11 12">
    <name type="scientific">Paragonimus heterotremus</name>
    <dbReference type="NCBI Taxonomy" id="100268"/>
    <lineage>
        <taxon>Eukaryota</taxon>
        <taxon>Metazoa</taxon>
        <taxon>Spiralia</taxon>
        <taxon>Lophotrochozoa</taxon>
        <taxon>Platyhelminthes</taxon>
        <taxon>Trematoda</taxon>
        <taxon>Digenea</taxon>
        <taxon>Plagiorchiida</taxon>
        <taxon>Troglotremata</taxon>
        <taxon>Troglotrematidae</taxon>
        <taxon>Paragonimus</taxon>
    </lineage>
</organism>
<evidence type="ECO:0000256" key="4">
    <source>
        <dbReference type="ARBA" id="ARBA00023157"/>
    </source>
</evidence>
<feature type="domain" description="Laminin G" evidence="9">
    <location>
        <begin position="501"/>
        <end position="683"/>
    </location>
</feature>
<evidence type="ECO:0000256" key="6">
    <source>
        <dbReference type="PROSITE-ProRule" id="PRU00221"/>
    </source>
</evidence>
<evidence type="ECO:0000256" key="3">
    <source>
        <dbReference type="ARBA" id="ARBA00022737"/>
    </source>
</evidence>